<evidence type="ECO:0008006" key="2">
    <source>
        <dbReference type="Google" id="ProtNLM"/>
    </source>
</evidence>
<evidence type="ECO:0000313" key="1">
    <source>
        <dbReference type="EMBL" id="XDU65166.1"/>
    </source>
</evidence>
<proteinExistence type="predicted"/>
<name>A0AB39VBC7_9FUSO</name>
<gene>
    <name evidence="1" type="ORF">AB8B23_03140</name>
</gene>
<dbReference type="EMBL" id="CP165646">
    <property type="protein sequence ID" value="XDU65166.1"/>
    <property type="molecule type" value="Genomic_DNA"/>
</dbReference>
<dbReference type="RefSeq" id="WP_369713360.1">
    <property type="nucleotide sequence ID" value="NZ_CP165646.1"/>
</dbReference>
<reference evidence="1" key="1">
    <citation type="submission" date="2024-07" db="EMBL/GenBank/DDBJ databases">
        <authorList>
            <person name="Li X.-J."/>
            <person name="Wang X."/>
        </authorList>
    </citation>
    <scope>NUCLEOTIDE SEQUENCE</scope>
    <source>
        <strain evidence="1">HSP-342</strain>
    </source>
</reference>
<protein>
    <recommendedName>
        <fullName evidence="2">Transposase IS30-like HTH domain-containing protein</fullName>
    </recommendedName>
</protein>
<dbReference type="KEGG" id="lmes:AB8B23_03140"/>
<sequence>MRKYTPWTTEEIEMLKILRLEQKLPYNEIAKTLGRSEKSCHSSIRRHSKEEFEENLRLRKELNKKILNLWMSGLGKREISERLNVKFSSILNLLSYVTNTVCLDKKTGKIKNKFKRWTVEEDRIIVKSQPIEIKTLSKKLKRTSRGVLARIYELRKKGIDIELKKQEINKKFVEDCFIKNGG</sequence>
<accession>A0AB39VBC7</accession>
<organism evidence="1">
    <name type="scientific">Leptotrichia mesophila</name>
    <dbReference type="NCBI Taxonomy" id="3239303"/>
    <lineage>
        <taxon>Bacteria</taxon>
        <taxon>Fusobacteriati</taxon>
        <taxon>Fusobacteriota</taxon>
        <taxon>Fusobacteriia</taxon>
        <taxon>Fusobacteriales</taxon>
        <taxon>Leptotrichiaceae</taxon>
        <taxon>Leptotrichia</taxon>
    </lineage>
</organism>
<dbReference type="AlphaFoldDB" id="A0AB39VBC7"/>